<dbReference type="EMBL" id="MNPJ01000025">
    <property type="protein sequence ID" value="OQS53800.1"/>
    <property type="molecule type" value="Genomic_DNA"/>
</dbReference>
<dbReference type="OrthoDB" id="10564016at2759"/>
<dbReference type="VEuPathDB" id="MicrosporidiaDB:EHP00_1640"/>
<evidence type="ECO:0000313" key="1">
    <source>
        <dbReference type="EMBL" id="OQS53800.1"/>
    </source>
</evidence>
<dbReference type="AlphaFoldDB" id="A0A1W0E3I4"/>
<comment type="caution">
    <text evidence="1">The sequence shown here is derived from an EMBL/GenBank/DDBJ whole genome shotgun (WGS) entry which is preliminary data.</text>
</comment>
<dbReference type="Proteomes" id="UP000192758">
    <property type="component" value="Unassembled WGS sequence"/>
</dbReference>
<organism evidence="1 2">
    <name type="scientific">Ecytonucleospora hepatopenaei</name>
    <dbReference type="NCBI Taxonomy" id="646526"/>
    <lineage>
        <taxon>Eukaryota</taxon>
        <taxon>Fungi</taxon>
        <taxon>Fungi incertae sedis</taxon>
        <taxon>Microsporidia</taxon>
        <taxon>Enterocytozoonidae</taxon>
        <taxon>Ecytonucleospora</taxon>
    </lineage>
</organism>
<gene>
    <name evidence="1" type="ORF">EHP00_1640</name>
</gene>
<proteinExistence type="predicted"/>
<reference evidence="1 2" key="1">
    <citation type="journal article" date="2017" name="Environ. Microbiol.">
        <title>Decay of the glycolytic pathway and adaptation to intranuclear parasitism within Enterocytozoonidae microsporidia.</title>
        <authorList>
            <person name="Wiredu Boakye D."/>
            <person name="Jaroenlak P."/>
            <person name="Prachumwat A."/>
            <person name="Williams T.A."/>
            <person name="Bateman K.S."/>
            <person name="Itsathitphaisarn O."/>
            <person name="Sritunyalucksana K."/>
            <person name="Paszkiewicz K.H."/>
            <person name="Moore K.A."/>
            <person name="Stentiford G.D."/>
            <person name="Williams B.A."/>
        </authorList>
    </citation>
    <scope>NUCLEOTIDE SEQUENCE [LARGE SCALE GENOMIC DNA]</scope>
    <source>
        <strain evidence="1 2">TH1</strain>
    </source>
</reference>
<evidence type="ECO:0000313" key="2">
    <source>
        <dbReference type="Proteomes" id="UP000192758"/>
    </source>
</evidence>
<keyword evidence="2" id="KW-1185">Reference proteome</keyword>
<accession>A0A1W0E3I4</accession>
<name>A0A1W0E3I4_9MICR</name>
<sequence>MLPTLFTIFGINIRGSMQFEGPRDPCGQPLYCEKRDECVPNEKANEALRDFEILLTNWSSNLQTASKTAIENVFSTFHSSFNSITTKDAAEVKNLIDKLEDDVLAAVILGLTNLQASLEKTVTSEFSKLNAADLAILKSIETKIANVVEFLAGLPEDQAALAVRTTEFGLQYRIFELFDVLFAQQSAAGIAAESNLLFHITHEISEANDIIKAAIAKLFKDFFKALKCLDCKYAAELKKIIDTARYKLESEINHMFTTITQRDSYFLIATAKKIVELLTGCAPSSNVDPLPFLLRNSGGTMVNG</sequence>
<protein>
    <submittedName>
        <fullName evidence="1">Uncharacterized protein</fullName>
    </submittedName>
</protein>